<dbReference type="InterPro" id="IPR027417">
    <property type="entry name" value="P-loop_NTPase"/>
</dbReference>
<name>A0A1R1BPF6_PAEAM</name>
<dbReference type="PANTHER" id="PTHR47396">
    <property type="entry name" value="TYPE I RESTRICTION ENZYME ECOKI R PROTEIN"/>
    <property type="match status" value="1"/>
</dbReference>
<dbReference type="AlphaFoldDB" id="A0A1R1BPF6"/>
<evidence type="ECO:0000313" key="1">
    <source>
        <dbReference type="EMBL" id="OMF11773.1"/>
    </source>
</evidence>
<reference evidence="1 2" key="1">
    <citation type="submission" date="2016-11" db="EMBL/GenBank/DDBJ databases">
        <title>Paenibacillus species isolates.</title>
        <authorList>
            <person name="Beno S.M."/>
        </authorList>
    </citation>
    <scope>NUCLEOTIDE SEQUENCE [LARGE SCALE GENOMIC DNA]</scope>
    <source>
        <strain evidence="1 2">FSL H8-0246</strain>
    </source>
</reference>
<dbReference type="InterPro" id="IPR050742">
    <property type="entry name" value="Helicase_Restrict-Modif_Enz"/>
</dbReference>
<organism evidence="1 2">
    <name type="scientific">Paenibacillus amylolyticus</name>
    <dbReference type="NCBI Taxonomy" id="1451"/>
    <lineage>
        <taxon>Bacteria</taxon>
        <taxon>Bacillati</taxon>
        <taxon>Bacillota</taxon>
        <taxon>Bacilli</taxon>
        <taxon>Bacillales</taxon>
        <taxon>Paenibacillaceae</taxon>
        <taxon>Paenibacillus</taxon>
    </lineage>
</organism>
<accession>A0A1R1BPF6</accession>
<dbReference type="PANTHER" id="PTHR47396:SF1">
    <property type="entry name" value="ATP-DEPENDENT HELICASE IRC3-RELATED"/>
    <property type="match status" value="1"/>
</dbReference>
<gene>
    <name evidence="1" type="ORF">BK131_20070</name>
</gene>
<dbReference type="RefSeq" id="WP_076332992.1">
    <property type="nucleotide sequence ID" value="NZ_MRTJ01000009.1"/>
</dbReference>
<evidence type="ECO:0008006" key="3">
    <source>
        <dbReference type="Google" id="ProtNLM"/>
    </source>
</evidence>
<proteinExistence type="predicted"/>
<sequence>MLTVDLFNEGTDIPRVDTLLFVRPTESLTVFTQQVGRGLRLAEGKSHCIIIDLIGNYRNADVKYTEMRNEAKK</sequence>
<dbReference type="Gene3D" id="3.40.50.300">
    <property type="entry name" value="P-loop containing nucleotide triphosphate hydrolases"/>
    <property type="match status" value="1"/>
</dbReference>
<dbReference type="SUPFAM" id="SSF52540">
    <property type="entry name" value="P-loop containing nucleoside triphosphate hydrolases"/>
    <property type="match status" value="1"/>
</dbReference>
<evidence type="ECO:0000313" key="2">
    <source>
        <dbReference type="Proteomes" id="UP000187134"/>
    </source>
</evidence>
<dbReference type="GO" id="GO:0005829">
    <property type="term" value="C:cytosol"/>
    <property type="evidence" value="ECO:0007669"/>
    <property type="project" value="TreeGrafter"/>
</dbReference>
<dbReference type="EMBL" id="MRTJ01000009">
    <property type="protein sequence ID" value="OMF11773.1"/>
    <property type="molecule type" value="Genomic_DNA"/>
</dbReference>
<protein>
    <recommendedName>
        <fullName evidence="3">Helicase C-terminal domain-containing protein</fullName>
    </recommendedName>
</protein>
<comment type="caution">
    <text evidence="1">The sequence shown here is derived from an EMBL/GenBank/DDBJ whole genome shotgun (WGS) entry which is preliminary data.</text>
</comment>
<dbReference type="Proteomes" id="UP000187134">
    <property type="component" value="Unassembled WGS sequence"/>
</dbReference>